<evidence type="ECO:0000313" key="3">
    <source>
        <dbReference type="Proteomes" id="UP000598217"/>
    </source>
</evidence>
<protein>
    <recommendedName>
        <fullName evidence="4">Integral membrane protein</fullName>
    </recommendedName>
</protein>
<reference evidence="2 3" key="1">
    <citation type="submission" date="2020-10" db="EMBL/GenBank/DDBJ databases">
        <title>Sequencing the genomes of 1000 actinobacteria strains.</title>
        <authorList>
            <person name="Klenk H.-P."/>
        </authorList>
    </citation>
    <scope>NUCLEOTIDE SEQUENCE [LARGE SCALE GENOMIC DNA]</scope>
    <source>
        <strain evidence="2 3">DSM 45157</strain>
    </source>
</reference>
<keyword evidence="1" id="KW-1133">Transmembrane helix</keyword>
<gene>
    <name evidence="2" type="ORF">H4W79_004724</name>
</gene>
<accession>A0ABR9HNA2</accession>
<keyword evidence="1" id="KW-0472">Membrane</keyword>
<feature type="transmembrane region" description="Helical" evidence="1">
    <location>
        <begin position="120"/>
        <end position="146"/>
    </location>
</feature>
<evidence type="ECO:0000313" key="2">
    <source>
        <dbReference type="EMBL" id="MBE1460510.1"/>
    </source>
</evidence>
<dbReference type="RefSeq" id="WP_191267577.1">
    <property type="nucleotide sequence ID" value="NZ_BMXJ01000001.1"/>
</dbReference>
<name>A0ABR9HNA2_9ACTN</name>
<evidence type="ECO:0008006" key="4">
    <source>
        <dbReference type="Google" id="ProtNLM"/>
    </source>
</evidence>
<comment type="caution">
    <text evidence="2">The sequence shown here is derived from an EMBL/GenBank/DDBJ whole genome shotgun (WGS) entry which is preliminary data.</text>
</comment>
<organism evidence="2 3">
    <name type="scientific">Nocardiopsis terrae</name>
    <dbReference type="NCBI Taxonomy" id="372655"/>
    <lineage>
        <taxon>Bacteria</taxon>
        <taxon>Bacillati</taxon>
        <taxon>Actinomycetota</taxon>
        <taxon>Actinomycetes</taxon>
        <taxon>Streptosporangiales</taxon>
        <taxon>Nocardiopsidaceae</taxon>
        <taxon>Nocardiopsis</taxon>
    </lineage>
</organism>
<proteinExistence type="predicted"/>
<sequence>MPGRPSLPFSVVLLLLAAAVAHVGLSGFDQSLRAARGEGVPGVFTAVSLSCVQHPGHESCTCNGTFLPEVSGGLPEEDGQARSVYLHAAGRDTCREGGTVPAVDAGAANRVYGPDGSREWLFSLFLVAGPVVVAVGVALVWARWALSGPRRRSAR</sequence>
<dbReference type="EMBL" id="JADBDY010000001">
    <property type="protein sequence ID" value="MBE1460510.1"/>
    <property type="molecule type" value="Genomic_DNA"/>
</dbReference>
<dbReference type="Proteomes" id="UP000598217">
    <property type="component" value="Unassembled WGS sequence"/>
</dbReference>
<keyword evidence="3" id="KW-1185">Reference proteome</keyword>
<evidence type="ECO:0000256" key="1">
    <source>
        <dbReference type="SAM" id="Phobius"/>
    </source>
</evidence>
<keyword evidence="1" id="KW-0812">Transmembrane</keyword>